<reference evidence="2 3" key="1">
    <citation type="submission" date="2023-01" db="EMBL/GenBank/DDBJ databases">
        <title>Analysis of 21 Apiospora genomes using comparative genomics revels a genus with tremendous synthesis potential of carbohydrate active enzymes and secondary metabolites.</title>
        <authorList>
            <person name="Sorensen T."/>
        </authorList>
    </citation>
    <scope>NUCLEOTIDE SEQUENCE [LARGE SCALE GENOMIC DNA]</scope>
    <source>
        <strain evidence="2 3">CBS 20057</strain>
    </source>
</reference>
<accession>A0ABR1QZV5</accession>
<dbReference type="Proteomes" id="UP001396898">
    <property type="component" value="Unassembled WGS sequence"/>
</dbReference>
<gene>
    <name evidence="2" type="ORF">PG991_016281</name>
</gene>
<feature type="signal peptide" evidence="1">
    <location>
        <begin position="1"/>
        <end position="26"/>
    </location>
</feature>
<organism evidence="2 3">
    <name type="scientific">Apiospora marii</name>
    <dbReference type="NCBI Taxonomy" id="335849"/>
    <lineage>
        <taxon>Eukaryota</taxon>
        <taxon>Fungi</taxon>
        <taxon>Dikarya</taxon>
        <taxon>Ascomycota</taxon>
        <taxon>Pezizomycotina</taxon>
        <taxon>Sordariomycetes</taxon>
        <taxon>Xylariomycetidae</taxon>
        <taxon>Amphisphaeriales</taxon>
        <taxon>Apiosporaceae</taxon>
        <taxon>Apiospora</taxon>
    </lineage>
</organism>
<evidence type="ECO:0000313" key="2">
    <source>
        <dbReference type="EMBL" id="KAK7993102.1"/>
    </source>
</evidence>
<keyword evidence="3" id="KW-1185">Reference proteome</keyword>
<evidence type="ECO:0000313" key="3">
    <source>
        <dbReference type="Proteomes" id="UP001396898"/>
    </source>
</evidence>
<evidence type="ECO:0000256" key="1">
    <source>
        <dbReference type="SAM" id="SignalP"/>
    </source>
</evidence>
<protein>
    <submittedName>
        <fullName evidence="2">GPI-anchored cell wall organization protein Ecm33</fullName>
    </submittedName>
</protein>
<keyword evidence="1" id="KW-0732">Signal</keyword>
<proteinExistence type="predicted"/>
<comment type="caution">
    <text evidence="2">The sequence shown here is derived from an EMBL/GenBank/DDBJ whole genome shotgun (WGS) entry which is preliminary data.</text>
</comment>
<feature type="chain" id="PRO_5045951486" evidence="1">
    <location>
        <begin position="27"/>
        <end position="492"/>
    </location>
</feature>
<name>A0ABR1QZV5_9PEZI</name>
<sequence length="492" mass="53588">MMRPSPRRPGLLACFSLLLSAATTSAYNPVHCDSITVHSQADVDAAVIGKGCQVIDDEVVLASDATGDIDLSGIDSIDGSLRSEKGSQVTTLHHKGIWYIQGDLLLQDMPKLQNVSFKHLLEVGQHVYGSGGRVVLDNLPAATGIDLYSLAAYSEFRAVDLPRLDEFWQRKTPQYDTGTVEIRNVGLASLAALTLLDTGDEIQTSRHNIDHLRISGSYRGRPQNPRNVPGVLIQSNYTARLDLDLDGDSAVWLRAVRVGRARVSGVRELRRAGGGAIDELVVTNSSNLVDLRLASIASLDIQDLPRFEGFRGVASSWFDWTAPTSRASEEEVPTRRLVMRGLPSMHFHPATTHVQNASDVDGLGHAAWVNGYCRGTKDKPAGHYPVTPDSRCMGNLTHVELAGNISNDFFEDFLFAFCNRDDRIDIRNHGRVTELFSLESTDPAFNCTALDELRGVGLFAGEYSCNGRTAPVTRDAWAEAEERASSGGGGGW</sequence>
<dbReference type="EMBL" id="JAQQWI010000025">
    <property type="protein sequence ID" value="KAK7993102.1"/>
    <property type="molecule type" value="Genomic_DNA"/>
</dbReference>